<dbReference type="CDD" id="cd06261">
    <property type="entry name" value="TM_PBP2"/>
    <property type="match status" value="1"/>
</dbReference>
<evidence type="ECO:0000256" key="3">
    <source>
        <dbReference type="ARBA" id="ARBA00022475"/>
    </source>
</evidence>
<evidence type="ECO:0000259" key="8">
    <source>
        <dbReference type="PROSITE" id="PS50928"/>
    </source>
</evidence>
<feature type="transmembrane region" description="Helical" evidence="7">
    <location>
        <begin position="80"/>
        <end position="103"/>
    </location>
</feature>
<evidence type="ECO:0000256" key="2">
    <source>
        <dbReference type="ARBA" id="ARBA00022448"/>
    </source>
</evidence>
<evidence type="ECO:0000313" key="9">
    <source>
        <dbReference type="EMBL" id="CAB4881891.1"/>
    </source>
</evidence>
<dbReference type="PANTHER" id="PTHR32243">
    <property type="entry name" value="MALTOSE TRANSPORT SYSTEM PERMEASE-RELATED"/>
    <property type="match status" value="1"/>
</dbReference>
<keyword evidence="4 7" id="KW-0812">Transmembrane</keyword>
<dbReference type="InterPro" id="IPR000515">
    <property type="entry name" value="MetI-like"/>
</dbReference>
<feature type="transmembrane region" description="Helical" evidence="7">
    <location>
        <begin position="123"/>
        <end position="144"/>
    </location>
</feature>
<dbReference type="PROSITE" id="PS50928">
    <property type="entry name" value="ABC_TM1"/>
    <property type="match status" value="1"/>
</dbReference>
<dbReference type="GO" id="GO:0055085">
    <property type="term" value="P:transmembrane transport"/>
    <property type="evidence" value="ECO:0007669"/>
    <property type="project" value="InterPro"/>
</dbReference>
<keyword evidence="5 7" id="KW-1133">Transmembrane helix</keyword>
<accession>A0A6J7EI91</accession>
<keyword evidence="6 7" id="KW-0472">Membrane</keyword>
<dbReference type="InterPro" id="IPR035906">
    <property type="entry name" value="MetI-like_sf"/>
</dbReference>
<protein>
    <submittedName>
        <fullName evidence="9">Unannotated protein</fullName>
    </submittedName>
</protein>
<dbReference type="Gene3D" id="1.10.3720.10">
    <property type="entry name" value="MetI-like"/>
    <property type="match status" value="1"/>
</dbReference>
<dbReference type="GO" id="GO:0005886">
    <property type="term" value="C:plasma membrane"/>
    <property type="evidence" value="ECO:0007669"/>
    <property type="project" value="UniProtKB-SubCell"/>
</dbReference>
<keyword evidence="3" id="KW-1003">Cell membrane</keyword>
<organism evidence="9">
    <name type="scientific">freshwater metagenome</name>
    <dbReference type="NCBI Taxonomy" id="449393"/>
    <lineage>
        <taxon>unclassified sequences</taxon>
        <taxon>metagenomes</taxon>
        <taxon>ecological metagenomes</taxon>
    </lineage>
</organism>
<name>A0A6J7EI91_9ZZZZ</name>
<evidence type="ECO:0000256" key="7">
    <source>
        <dbReference type="SAM" id="Phobius"/>
    </source>
</evidence>
<dbReference type="Pfam" id="PF00528">
    <property type="entry name" value="BPD_transp_1"/>
    <property type="match status" value="1"/>
</dbReference>
<keyword evidence="2" id="KW-0813">Transport</keyword>
<comment type="subcellular location">
    <subcellularLocation>
        <location evidence="1">Cell membrane</location>
        <topology evidence="1">Multi-pass membrane protein</topology>
    </subcellularLocation>
</comment>
<dbReference type="SUPFAM" id="SSF161098">
    <property type="entry name" value="MetI-like"/>
    <property type="match status" value="1"/>
</dbReference>
<feature type="transmembrane region" description="Helical" evidence="7">
    <location>
        <begin position="29"/>
        <end position="46"/>
    </location>
</feature>
<gene>
    <name evidence="9" type="ORF">UFOPK3480_00481</name>
</gene>
<evidence type="ECO:0000256" key="4">
    <source>
        <dbReference type="ARBA" id="ARBA00022692"/>
    </source>
</evidence>
<dbReference type="PANTHER" id="PTHR32243:SF18">
    <property type="entry name" value="INNER MEMBRANE ABC TRANSPORTER PERMEASE PROTEIN YCJP"/>
    <property type="match status" value="1"/>
</dbReference>
<evidence type="ECO:0000256" key="5">
    <source>
        <dbReference type="ARBA" id="ARBA00022989"/>
    </source>
</evidence>
<dbReference type="AlphaFoldDB" id="A0A6J7EI91"/>
<dbReference type="InterPro" id="IPR050901">
    <property type="entry name" value="BP-dep_ABC_trans_perm"/>
</dbReference>
<reference evidence="9" key="1">
    <citation type="submission" date="2020-05" db="EMBL/GenBank/DDBJ databases">
        <authorList>
            <person name="Chiriac C."/>
            <person name="Salcher M."/>
            <person name="Ghai R."/>
            <person name="Kavagutti S V."/>
        </authorList>
    </citation>
    <scope>NUCLEOTIDE SEQUENCE</scope>
</reference>
<proteinExistence type="predicted"/>
<feature type="domain" description="ABC transmembrane type-1" evidence="8">
    <location>
        <begin position="1"/>
        <end position="144"/>
    </location>
</feature>
<dbReference type="EMBL" id="CAFBLY010000026">
    <property type="protein sequence ID" value="CAB4881891.1"/>
    <property type="molecule type" value="Genomic_DNA"/>
</dbReference>
<evidence type="ECO:0000256" key="1">
    <source>
        <dbReference type="ARBA" id="ARBA00004651"/>
    </source>
</evidence>
<evidence type="ECO:0000256" key="6">
    <source>
        <dbReference type="ARBA" id="ARBA00023136"/>
    </source>
</evidence>
<sequence>MPPAVLAVPFFILLQKIGLLDTKTGLVLVLTSGLMPIVVWLLVDFFNQLPKEIDEMAMLEGCNPFEAFARTILPLSKPGLTVAGMFSVIFGWNDLFFGLVLTFTNVQTLPVAVVALNGTVTPFWTLSASAIFSIAPLIGLAFVVERFLSKGGFAGAVR</sequence>